<keyword evidence="2" id="KW-1133">Transmembrane helix</keyword>
<dbReference type="GO" id="GO:0022857">
    <property type="term" value="F:transmembrane transporter activity"/>
    <property type="evidence" value="ECO:0007669"/>
    <property type="project" value="InterPro"/>
</dbReference>
<evidence type="ECO:0000313" key="5">
    <source>
        <dbReference type="Proteomes" id="UP000266841"/>
    </source>
</evidence>
<feature type="transmembrane region" description="Helical" evidence="2">
    <location>
        <begin position="419"/>
        <end position="441"/>
    </location>
</feature>
<feature type="transmembrane region" description="Helical" evidence="2">
    <location>
        <begin position="351"/>
        <end position="369"/>
    </location>
</feature>
<dbReference type="OrthoDB" id="53513at2759"/>
<accession>K0SVY2</accession>
<feature type="transmembrane region" description="Helical" evidence="2">
    <location>
        <begin position="292"/>
        <end position="311"/>
    </location>
</feature>
<dbReference type="Proteomes" id="UP000266841">
    <property type="component" value="Unassembled WGS sequence"/>
</dbReference>
<sequence>MDMFADAIRIDFGSSASVEERLRNLREEGLAERQQPLLEEDSGNRSPTDKEKIAYVKKLCLAQLAYGQCTVDAEESSIDAALVLGIDHPLIDIGPKSTFVNFNGDMDHLESARDIMLSKLKDVAYLIEHTVKHGGDFTKLDIDTACTLLDEIEKEPLPYGWLLQDLFYIGLSTFGAIAAFFGSYACVFLKHLGHADRVRHIIIQSVSKEGGQEVSHGVITSGFIPGVTANGNAHIVRTPPLKHDDLCSIPIVFLSPLIVYLPGSDLVYGSYEIFHNNIIVGASRMTSSLVKCMILAMGLTCGWYIVGYGFMEDKGDYEGANALELGPPLPCPYASLLAFGALNFAIPSDNALSEFIVNLLGMFVATNLVCLREYIQGDPALPGLIPILLILAPGSSVLIDALKVMQSSAGVSRNSSADVVTYLFLLGVSYCLGMHIALSYWRPIIRSGRLGTNFKDLALTLSMLKGDNYFM</sequence>
<keyword evidence="2" id="KW-0812">Transmembrane</keyword>
<dbReference type="Pfam" id="PF06738">
    <property type="entry name" value="ThrE"/>
    <property type="match status" value="1"/>
</dbReference>
<dbReference type="PANTHER" id="PTHR31082">
    <property type="entry name" value="PHEROMONE-REGULATED MEMBRANE PROTEIN 10"/>
    <property type="match status" value="1"/>
</dbReference>
<reference evidence="4 5" key="1">
    <citation type="journal article" date="2012" name="Genome Biol.">
        <title>Genome and low-iron response of an oceanic diatom adapted to chronic iron limitation.</title>
        <authorList>
            <person name="Lommer M."/>
            <person name="Specht M."/>
            <person name="Roy A.S."/>
            <person name="Kraemer L."/>
            <person name="Andreson R."/>
            <person name="Gutowska M.A."/>
            <person name="Wolf J."/>
            <person name="Bergner S.V."/>
            <person name="Schilhabel M.B."/>
            <person name="Klostermeier U.C."/>
            <person name="Beiko R.G."/>
            <person name="Rosenstiel P."/>
            <person name="Hippler M."/>
            <person name="Laroche J."/>
        </authorList>
    </citation>
    <scope>NUCLEOTIDE SEQUENCE [LARGE SCALE GENOMIC DNA]</scope>
    <source>
        <strain evidence="4 5">CCMP1005</strain>
    </source>
</reference>
<feature type="domain" description="Threonine/serine exporter-like N-terminal" evidence="3">
    <location>
        <begin position="56"/>
        <end position="305"/>
    </location>
</feature>
<organism evidence="4 5">
    <name type="scientific">Thalassiosira oceanica</name>
    <name type="common">Marine diatom</name>
    <dbReference type="NCBI Taxonomy" id="159749"/>
    <lineage>
        <taxon>Eukaryota</taxon>
        <taxon>Sar</taxon>
        <taxon>Stramenopiles</taxon>
        <taxon>Ochrophyta</taxon>
        <taxon>Bacillariophyta</taxon>
        <taxon>Coscinodiscophyceae</taxon>
        <taxon>Thalassiosirophycidae</taxon>
        <taxon>Thalassiosirales</taxon>
        <taxon>Thalassiosiraceae</taxon>
        <taxon>Thalassiosira</taxon>
    </lineage>
</organism>
<dbReference type="AlphaFoldDB" id="K0SVY2"/>
<proteinExistence type="inferred from homology"/>
<comment type="caution">
    <text evidence="4">The sequence shown here is derived from an EMBL/GenBank/DDBJ whole genome shotgun (WGS) entry which is preliminary data.</text>
</comment>
<name>K0SVY2_THAOC</name>
<comment type="similarity">
    <text evidence="1">Belongs to the ThrE exporter (TC 2.A.79) family.</text>
</comment>
<keyword evidence="2" id="KW-0472">Membrane</keyword>
<evidence type="ECO:0000256" key="2">
    <source>
        <dbReference type="SAM" id="Phobius"/>
    </source>
</evidence>
<protein>
    <recommendedName>
        <fullName evidence="3">Threonine/serine exporter-like N-terminal domain-containing protein</fullName>
    </recommendedName>
</protein>
<feature type="transmembrane region" description="Helical" evidence="2">
    <location>
        <begin position="166"/>
        <end position="189"/>
    </location>
</feature>
<gene>
    <name evidence="4" type="ORF">THAOC_09679</name>
</gene>
<dbReference type="InterPro" id="IPR010619">
    <property type="entry name" value="ThrE-like_N"/>
</dbReference>
<evidence type="ECO:0000259" key="3">
    <source>
        <dbReference type="Pfam" id="PF06738"/>
    </source>
</evidence>
<dbReference type="PANTHER" id="PTHR31082:SF4">
    <property type="entry name" value="PHEROMONE-REGULATED MEMBRANE PROTEIN 10"/>
    <property type="match status" value="1"/>
</dbReference>
<feature type="transmembrane region" description="Helical" evidence="2">
    <location>
        <begin position="381"/>
        <end position="399"/>
    </location>
</feature>
<keyword evidence="5" id="KW-1185">Reference proteome</keyword>
<dbReference type="EMBL" id="AGNL01010455">
    <property type="protein sequence ID" value="EJK69099.1"/>
    <property type="molecule type" value="Genomic_DNA"/>
</dbReference>
<dbReference type="InterPro" id="IPR051361">
    <property type="entry name" value="ThrE/Ser_Exporter"/>
</dbReference>
<dbReference type="OMA" id="ATEGDIC"/>
<evidence type="ECO:0000313" key="4">
    <source>
        <dbReference type="EMBL" id="EJK69099.1"/>
    </source>
</evidence>
<evidence type="ECO:0000256" key="1">
    <source>
        <dbReference type="ARBA" id="ARBA00034125"/>
    </source>
</evidence>